<protein>
    <submittedName>
        <fullName evidence="2">Hypothetical_protein</fullName>
    </submittedName>
</protein>
<proteinExistence type="predicted"/>
<dbReference type="Proteomes" id="UP001642409">
    <property type="component" value="Unassembled WGS sequence"/>
</dbReference>
<sequence>MTKMIANQKIQRQIQVLTIVQVTKDDKIFNILKYWALERIFKKVYDHINGIWFHVVGTDLRFVLSRFSQHYFALRLLSTRFQFFNYQTMEWPCRLDSQQYEF</sequence>
<evidence type="ECO:0000313" key="2">
    <source>
        <dbReference type="EMBL" id="CAL6100966.1"/>
    </source>
</evidence>
<dbReference type="EMBL" id="CATOUU010000711">
    <property type="protein sequence ID" value="CAI9943122.1"/>
    <property type="molecule type" value="Genomic_DNA"/>
</dbReference>
<dbReference type="EMBL" id="CAXDID020000536">
    <property type="protein sequence ID" value="CAL6100966.1"/>
    <property type="molecule type" value="Genomic_DNA"/>
</dbReference>
<dbReference type="AlphaFoldDB" id="A0AA86U9X8"/>
<reference evidence="2 3" key="2">
    <citation type="submission" date="2024-07" db="EMBL/GenBank/DDBJ databases">
        <authorList>
            <person name="Akdeniz Z."/>
        </authorList>
    </citation>
    <scope>NUCLEOTIDE SEQUENCE [LARGE SCALE GENOMIC DNA]</scope>
</reference>
<reference evidence="1" key="1">
    <citation type="submission" date="2023-06" db="EMBL/GenBank/DDBJ databases">
        <authorList>
            <person name="Kurt Z."/>
        </authorList>
    </citation>
    <scope>NUCLEOTIDE SEQUENCE</scope>
</reference>
<organism evidence="1">
    <name type="scientific">Hexamita inflata</name>
    <dbReference type="NCBI Taxonomy" id="28002"/>
    <lineage>
        <taxon>Eukaryota</taxon>
        <taxon>Metamonada</taxon>
        <taxon>Diplomonadida</taxon>
        <taxon>Hexamitidae</taxon>
        <taxon>Hexamitinae</taxon>
        <taxon>Hexamita</taxon>
    </lineage>
</organism>
<keyword evidence="3" id="KW-1185">Reference proteome</keyword>
<evidence type="ECO:0000313" key="1">
    <source>
        <dbReference type="EMBL" id="CAI9943122.1"/>
    </source>
</evidence>
<name>A0AA86U9X8_9EUKA</name>
<gene>
    <name evidence="1" type="ORF">HINF_LOCUS30767</name>
    <name evidence="2" type="ORF">HINF_LOCUS70807</name>
</gene>
<accession>A0AA86U9X8</accession>
<evidence type="ECO:0000313" key="3">
    <source>
        <dbReference type="Proteomes" id="UP001642409"/>
    </source>
</evidence>
<comment type="caution">
    <text evidence="1">The sequence shown here is derived from an EMBL/GenBank/DDBJ whole genome shotgun (WGS) entry which is preliminary data.</text>
</comment>